<dbReference type="InterPro" id="IPR005468">
    <property type="entry name" value="Avidin/str"/>
</dbReference>
<proteinExistence type="inferred from homology"/>
<reference evidence="6 7" key="1">
    <citation type="submission" date="2017-10" db="EMBL/GenBank/DDBJ databases">
        <authorList>
            <person name="Banno H."/>
            <person name="Chua N.-H."/>
        </authorList>
    </citation>
    <scope>NUCLEOTIDE SEQUENCE [LARGE SCALE GENOMIC DNA]</scope>
    <source>
        <strain evidence="6">Vibrio tapetis CECT4600</strain>
    </source>
</reference>
<dbReference type="AlphaFoldDB" id="A0A2N8ZB93"/>
<comment type="similarity">
    <text evidence="2">Belongs to the peptidase A1 family.</text>
</comment>
<evidence type="ECO:0000313" key="6">
    <source>
        <dbReference type="EMBL" id="SON49190.1"/>
    </source>
</evidence>
<dbReference type="OrthoDB" id="5855722at2"/>
<organism evidence="6 7">
    <name type="scientific">Vibrio tapetis subsp. tapetis</name>
    <dbReference type="NCBI Taxonomy" id="1671868"/>
    <lineage>
        <taxon>Bacteria</taxon>
        <taxon>Pseudomonadati</taxon>
        <taxon>Pseudomonadota</taxon>
        <taxon>Gammaproteobacteria</taxon>
        <taxon>Vibrionales</taxon>
        <taxon>Vibrionaceae</taxon>
        <taxon>Vibrio</taxon>
    </lineage>
</organism>
<dbReference type="Pfam" id="PF01382">
    <property type="entry name" value="Avidin"/>
    <property type="match status" value="1"/>
</dbReference>
<dbReference type="GO" id="GO:0005576">
    <property type="term" value="C:extracellular region"/>
    <property type="evidence" value="ECO:0007669"/>
    <property type="project" value="UniProtKB-SubCell"/>
</dbReference>
<dbReference type="GO" id="GO:0009374">
    <property type="term" value="F:biotin binding"/>
    <property type="evidence" value="ECO:0007669"/>
    <property type="project" value="InterPro"/>
</dbReference>
<keyword evidence="7" id="KW-1185">Reference proteome</keyword>
<evidence type="ECO:0000256" key="1">
    <source>
        <dbReference type="ARBA" id="ARBA00004613"/>
    </source>
</evidence>
<dbReference type="GO" id="GO:0004190">
    <property type="term" value="F:aspartic-type endopeptidase activity"/>
    <property type="evidence" value="ECO:0007669"/>
    <property type="project" value="InterPro"/>
</dbReference>
<dbReference type="InterPro" id="IPR001461">
    <property type="entry name" value="Aspartic_peptidase_A1"/>
</dbReference>
<sequence>MDNVKLGIGEHNKGLSLPLKKGPFQNNGASPWYAEVGVGTPIQALKFSFDTASNFNWVTSTLCGPDTCHHFGGDEFNYKTSSSFEWVNRTPITVDFGPWGEMVVSSGEDLLTLSVQNDITLNSDLYLSSHYDGSQFDELNWDGGIGLPSYSHIPLNNNGAKSALRGHHQCHSEARFHFLESLVENNVISAESPYVGFETDPVSKQGEVTFGALNPDYVNSREYLFLPWERYAANSDVASLYYIWTTPLAVMKMGDEVLCQSDESTKQWFCLDSGSSQFKGDPDTMFSAYQQAGLYGKPLSLSFAANANSLAGEIEIPKDLYDVTIEHGDLEGKTVPQFQPMQGLDALTLVGSVVMDSLYTVYQYRMNDAGQLEPVGMWLFNKPEGPQVIKTRQTKPPAIYQKDFSSDFKLTGRWENSYGSQMDLLTQPSGEVWGTYSSTTGASGCYYVYGWSSEHNPTQAEGQAVALAITWRAHDADAEPNDSWRWMSTYCGQMVNDTQLSVINSLVATNHYGGAQVGDFIDKLMFDKCSSVEKQEDNQLLSNLFNQSELVSSPFNGTWWDEQHELTLQCAVVDERQGLLNVQFEQHNKVTTLKGFADTLPALLGADVERRSLSVAGKGLSGLPISVSGYLDREADKLIVNLWTAHGTSVEDSYMQANAQQLCFTRMCTSRS</sequence>
<dbReference type="GO" id="GO:0006508">
    <property type="term" value="P:proteolysis"/>
    <property type="evidence" value="ECO:0007669"/>
    <property type="project" value="InterPro"/>
</dbReference>
<keyword evidence="3" id="KW-0964">Secreted</keyword>
<evidence type="ECO:0000256" key="2">
    <source>
        <dbReference type="ARBA" id="ARBA00007447"/>
    </source>
</evidence>
<accession>A0A2N8ZB93</accession>
<dbReference type="PRINTS" id="PR00792">
    <property type="entry name" value="PEPSIN"/>
</dbReference>
<dbReference type="InterPro" id="IPR034164">
    <property type="entry name" value="Pepsin-like_dom"/>
</dbReference>
<dbReference type="Gene3D" id="2.40.128.30">
    <property type="entry name" value="Avidin-like"/>
    <property type="match status" value="1"/>
</dbReference>
<evidence type="ECO:0000313" key="7">
    <source>
        <dbReference type="Proteomes" id="UP000235828"/>
    </source>
</evidence>
<dbReference type="EMBL" id="LT960611">
    <property type="protein sequence ID" value="SON49190.1"/>
    <property type="molecule type" value="Genomic_DNA"/>
</dbReference>
<dbReference type="PANTHER" id="PTHR47966:SF51">
    <property type="entry name" value="BETA-SITE APP-CLEAVING ENZYME, ISOFORM A-RELATED"/>
    <property type="match status" value="1"/>
</dbReference>
<evidence type="ECO:0000256" key="3">
    <source>
        <dbReference type="ARBA" id="ARBA00022525"/>
    </source>
</evidence>
<dbReference type="PANTHER" id="PTHR47966">
    <property type="entry name" value="BETA-SITE APP-CLEAVING ENZYME, ISOFORM A-RELATED"/>
    <property type="match status" value="1"/>
</dbReference>
<dbReference type="SUPFAM" id="SSF50876">
    <property type="entry name" value="Avidin/streptavidin"/>
    <property type="match status" value="1"/>
</dbReference>
<dbReference type="InterPro" id="IPR021109">
    <property type="entry name" value="Peptidase_aspartic_dom_sf"/>
</dbReference>
<gene>
    <name evidence="6" type="ORF">VTAP4600_A1211</name>
</gene>
<dbReference type="InterPro" id="IPR033121">
    <property type="entry name" value="PEPTIDASE_A1"/>
</dbReference>
<dbReference type="SUPFAM" id="SSF50630">
    <property type="entry name" value="Acid proteases"/>
    <property type="match status" value="1"/>
</dbReference>
<dbReference type="RefSeq" id="WP_102521896.1">
    <property type="nucleotide sequence ID" value="NZ_LT960611.1"/>
</dbReference>
<dbReference type="Proteomes" id="UP000235828">
    <property type="component" value="Chromosome A"/>
</dbReference>
<dbReference type="Pfam" id="PF00026">
    <property type="entry name" value="Asp"/>
    <property type="match status" value="1"/>
</dbReference>
<feature type="domain" description="Peptidase A1" evidence="5">
    <location>
        <begin position="32"/>
        <end position="372"/>
    </location>
</feature>
<dbReference type="Gene3D" id="2.40.70.10">
    <property type="entry name" value="Acid Proteases"/>
    <property type="match status" value="2"/>
</dbReference>
<evidence type="ECO:0000259" key="5">
    <source>
        <dbReference type="PROSITE" id="PS51767"/>
    </source>
</evidence>
<protein>
    <recommendedName>
        <fullName evidence="5">Peptidase A1 domain-containing protein</fullName>
    </recommendedName>
</protein>
<comment type="subcellular location">
    <subcellularLocation>
        <location evidence="1">Secreted</location>
    </subcellularLocation>
</comment>
<dbReference type="CDD" id="cd05471">
    <property type="entry name" value="pepsin_like"/>
    <property type="match status" value="1"/>
</dbReference>
<evidence type="ECO:0000256" key="4">
    <source>
        <dbReference type="ARBA" id="ARBA00022729"/>
    </source>
</evidence>
<dbReference type="InterPro" id="IPR036896">
    <property type="entry name" value="Avidin-like_sf"/>
</dbReference>
<dbReference type="KEGG" id="vta:A1211"/>
<keyword evidence="4" id="KW-0732">Signal</keyword>
<name>A0A2N8ZB93_9VIBR</name>
<dbReference type="PROSITE" id="PS51767">
    <property type="entry name" value="PEPTIDASE_A1"/>
    <property type="match status" value="1"/>
</dbReference>